<organism evidence="1 2">
    <name type="scientific">Candidatus Roizmanbacteria bacterium RIFCSPHIGHO2_01_FULL_39_8</name>
    <dbReference type="NCBI Taxonomy" id="1802033"/>
    <lineage>
        <taxon>Bacteria</taxon>
        <taxon>Candidatus Roizmaniibacteriota</taxon>
    </lineage>
</organism>
<dbReference type="EMBL" id="MFZI01000076">
    <property type="protein sequence ID" value="OGK18092.1"/>
    <property type="molecule type" value="Genomic_DNA"/>
</dbReference>
<proteinExistence type="predicted"/>
<evidence type="ECO:0000313" key="1">
    <source>
        <dbReference type="EMBL" id="OGK18092.1"/>
    </source>
</evidence>
<comment type="caution">
    <text evidence="1">The sequence shown here is derived from an EMBL/GenBank/DDBJ whole genome shotgun (WGS) entry which is preliminary data.</text>
</comment>
<dbReference type="AlphaFoldDB" id="A0A1F7GHW1"/>
<accession>A0A1F7GHW1</accession>
<protein>
    <submittedName>
        <fullName evidence="1">Uncharacterized protein</fullName>
    </submittedName>
</protein>
<name>A0A1F7GHW1_9BACT</name>
<sequence>MTYRKFYISIGLDNSKRFIYILIMWRNLLSQLSKEQKLRAKEHTGKDLKKFVHFQFQQLTKKNIKIPVTLYTL</sequence>
<gene>
    <name evidence="1" type="ORF">A2866_03115</name>
</gene>
<dbReference type="Proteomes" id="UP000177026">
    <property type="component" value="Unassembled WGS sequence"/>
</dbReference>
<evidence type="ECO:0000313" key="2">
    <source>
        <dbReference type="Proteomes" id="UP000177026"/>
    </source>
</evidence>
<reference evidence="1 2" key="1">
    <citation type="journal article" date="2016" name="Nat. Commun.">
        <title>Thousands of microbial genomes shed light on interconnected biogeochemical processes in an aquifer system.</title>
        <authorList>
            <person name="Anantharaman K."/>
            <person name="Brown C.T."/>
            <person name="Hug L.A."/>
            <person name="Sharon I."/>
            <person name="Castelle C.J."/>
            <person name="Probst A.J."/>
            <person name="Thomas B.C."/>
            <person name="Singh A."/>
            <person name="Wilkins M.J."/>
            <person name="Karaoz U."/>
            <person name="Brodie E.L."/>
            <person name="Williams K.H."/>
            <person name="Hubbard S.S."/>
            <person name="Banfield J.F."/>
        </authorList>
    </citation>
    <scope>NUCLEOTIDE SEQUENCE [LARGE SCALE GENOMIC DNA]</scope>
</reference>